<name>U9TFS1_RHIID</name>
<accession>U9TFS1</accession>
<protein>
    <submittedName>
        <fullName evidence="1">Uncharacterized protein</fullName>
    </submittedName>
</protein>
<evidence type="ECO:0000313" key="1">
    <source>
        <dbReference type="EMBL" id="ESA05168.1"/>
    </source>
</evidence>
<dbReference type="HOGENOM" id="CLU_2850838_0_0_1"/>
<dbReference type="AlphaFoldDB" id="U9TFS1"/>
<dbReference type="EMBL" id="KI293385">
    <property type="protein sequence ID" value="ESA05168.1"/>
    <property type="molecule type" value="Genomic_DNA"/>
</dbReference>
<proteinExistence type="predicted"/>
<reference evidence="1" key="1">
    <citation type="submission" date="2013-07" db="EMBL/GenBank/DDBJ databases">
        <title>The genome of an arbuscular mycorrhizal fungus provides insights into the evolution of the oldest plant symbiosis.</title>
        <authorList>
            <consortium name="DOE Joint Genome Institute"/>
            <person name="Tisserant E."/>
            <person name="Malbreil M."/>
            <person name="Kuo A."/>
            <person name="Kohler A."/>
            <person name="Symeonidi A."/>
            <person name="Balestrini R."/>
            <person name="Charron P."/>
            <person name="Duensing N."/>
            <person name="Frei-dit-Frey N."/>
            <person name="Gianinazzi-Pearson V."/>
            <person name="Gilbert B."/>
            <person name="Handa Y."/>
            <person name="Hijri M."/>
            <person name="Kaul R."/>
            <person name="Kawaguchi M."/>
            <person name="Krajinski F."/>
            <person name="Lammers P."/>
            <person name="Lapierre D."/>
            <person name="Masclaux F.G."/>
            <person name="Murat C."/>
            <person name="Morin E."/>
            <person name="Ndikumana S."/>
            <person name="Pagni M."/>
            <person name="Petitpierre D."/>
            <person name="Requena N."/>
            <person name="Rosikiewicz P."/>
            <person name="Riley R."/>
            <person name="Saito K."/>
            <person name="San Clemente H."/>
            <person name="Shapiro H."/>
            <person name="van Tuinen D."/>
            <person name="Becard G."/>
            <person name="Bonfante P."/>
            <person name="Paszkowski U."/>
            <person name="Shachar-Hill Y."/>
            <person name="Young J.P."/>
            <person name="Sanders I.R."/>
            <person name="Henrissat B."/>
            <person name="Rensing S.A."/>
            <person name="Grigoriev I.V."/>
            <person name="Corradi N."/>
            <person name="Roux C."/>
            <person name="Martin F."/>
        </authorList>
    </citation>
    <scope>NUCLEOTIDE SEQUENCE</scope>
    <source>
        <strain evidence="1">DAOM 197198</strain>
    </source>
</reference>
<gene>
    <name evidence="1" type="ORF">GLOINDRAFT_35874</name>
</gene>
<sequence length="65" mass="7241">MAQQKIFQLFCTLSSLSTSLKTQSKCENKTLHNLKYIRMIKVSALNRIILPSPVNAPTGSSRVGF</sequence>
<organism evidence="1">
    <name type="scientific">Rhizophagus irregularis (strain DAOM 181602 / DAOM 197198 / MUCL 43194)</name>
    <name type="common">Arbuscular mycorrhizal fungus</name>
    <name type="synonym">Glomus intraradices</name>
    <dbReference type="NCBI Taxonomy" id="747089"/>
    <lineage>
        <taxon>Eukaryota</taxon>
        <taxon>Fungi</taxon>
        <taxon>Fungi incertae sedis</taxon>
        <taxon>Mucoromycota</taxon>
        <taxon>Glomeromycotina</taxon>
        <taxon>Glomeromycetes</taxon>
        <taxon>Glomerales</taxon>
        <taxon>Glomeraceae</taxon>
        <taxon>Rhizophagus</taxon>
    </lineage>
</organism>